<gene>
    <name evidence="1" type="ORF">VVR64_00150</name>
</gene>
<comment type="caution">
    <text evidence="1">The sequence shown here is derived from an EMBL/GenBank/DDBJ whole genome shotgun (WGS) entry which is preliminary data.</text>
</comment>
<evidence type="ECO:0008006" key="3">
    <source>
        <dbReference type="Google" id="ProtNLM"/>
    </source>
</evidence>
<evidence type="ECO:0000313" key="2">
    <source>
        <dbReference type="Proteomes" id="UP001558353"/>
    </source>
</evidence>
<proteinExistence type="predicted"/>
<organism evidence="1 2">
    <name type="scientific">Corynebacterium xerosis</name>
    <dbReference type="NCBI Taxonomy" id="1725"/>
    <lineage>
        <taxon>Bacteria</taxon>
        <taxon>Bacillati</taxon>
        <taxon>Actinomycetota</taxon>
        <taxon>Actinomycetes</taxon>
        <taxon>Mycobacteriales</taxon>
        <taxon>Corynebacteriaceae</taxon>
        <taxon>Corynebacterium</taxon>
    </lineage>
</organism>
<accession>A0ABV3URA0</accession>
<dbReference type="EMBL" id="JAYWMA010000001">
    <property type="protein sequence ID" value="MEX3527486.1"/>
    <property type="molecule type" value="Genomic_DNA"/>
</dbReference>
<reference evidence="1 2" key="1">
    <citation type="journal article" date="2024" name="Fungal Genet. Biol.">
        <title>The porcine skin microbiome exhibits broad fungal antagonism.</title>
        <authorList>
            <person name="De La Cruz K.F."/>
            <person name="Townsend E.C."/>
            <person name="Alex Cheong J.Z."/>
            <person name="Salamzade R."/>
            <person name="Liu A."/>
            <person name="Sandstrom S."/>
            <person name="Davila E."/>
            <person name="Huang L."/>
            <person name="Xu K.H."/>
            <person name="Wu S.Y."/>
            <person name="Meudt J.J."/>
            <person name="Shanmuganayagam D."/>
            <person name="Gibson A.L.F."/>
            <person name="Kalan L.R."/>
        </authorList>
    </citation>
    <scope>NUCLEOTIDE SEQUENCE [LARGE SCALE GENOMIC DNA]</scope>
    <source>
        <strain evidence="1 2">LK2569</strain>
    </source>
</reference>
<name>A0ABV3URA0_9CORY</name>
<evidence type="ECO:0000313" key="1">
    <source>
        <dbReference type="EMBL" id="MEX3527486.1"/>
    </source>
</evidence>
<dbReference type="Proteomes" id="UP001558353">
    <property type="component" value="Unassembled WGS sequence"/>
</dbReference>
<protein>
    <recommendedName>
        <fullName evidence="3">RNA polymerase subunit sigma-70</fullName>
    </recommendedName>
</protein>
<sequence>MRRSLSDLIAQADEMAERFENYEPDDGDLNAPLSPIMAVKLAQFRRSQAEKELAEAIRTARTANVSWRELGEAIGTSGEAVRQRYAE</sequence>
<keyword evidence="2" id="KW-1185">Reference proteome</keyword>
<dbReference type="RefSeq" id="WP_291343684.1">
    <property type="nucleotide sequence ID" value="NZ_JAYWMA010000001.1"/>
</dbReference>